<evidence type="ECO:0000313" key="2">
    <source>
        <dbReference type="EMBL" id="KAF2269194.1"/>
    </source>
</evidence>
<feature type="compositionally biased region" description="Low complexity" evidence="1">
    <location>
        <begin position="38"/>
        <end position="49"/>
    </location>
</feature>
<sequence>MPYDSVNLILAQTSRNFGALSHSESLSLGYLHSNYAHTPQQHSPYSTQPPTSPPPAPSIPASEPRTASSEERWTQKIRTGTRRRARLFESEFPAKSGVCARMKLCGMRRWLRSELREKDLKRGRALGNLGGEERICRVGKCGEACLMDGEELEECFQPSSLVSVWEEKRVEGE</sequence>
<dbReference type="EMBL" id="ML986583">
    <property type="protein sequence ID" value="KAF2269194.1"/>
    <property type="molecule type" value="Genomic_DNA"/>
</dbReference>
<reference evidence="3" key="1">
    <citation type="journal article" date="2020" name="Stud. Mycol.">
        <title>101 Dothideomycetes genomes: A test case for predicting lifestyles and emergence of pathogens.</title>
        <authorList>
            <person name="Haridas S."/>
            <person name="Albert R."/>
            <person name="Binder M."/>
            <person name="Bloem J."/>
            <person name="LaButti K."/>
            <person name="Salamov A."/>
            <person name="Andreopoulos B."/>
            <person name="Baker S."/>
            <person name="Barry K."/>
            <person name="Bills G."/>
            <person name="Bluhm B."/>
            <person name="Cannon C."/>
            <person name="Castanera R."/>
            <person name="Culley D."/>
            <person name="Daum C."/>
            <person name="Ezra D."/>
            <person name="Gonzalez J."/>
            <person name="Henrissat B."/>
            <person name="Kuo A."/>
            <person name="Liang C."/>
            <person name="Lipzen A."/>
            <person name="Lutzoni F."/>
            <person name="Magnuson J."/>
            <person name="Mondo S."/>
            <person name="Nolan M."/>
            <person name="Ohm R."/>
            <person name="Pangilinan J."/>
            <person name="Park H.-J."/>
            <person name="Ramirez L."/>
            <person name="Alfaro M."/>
            <person name="Sun H."/>
            <person name="Tritt A."/>
            <person name="Yoshinaga Y."/>
            <person name="Zwiers L.-H."/>
            <person name="Turgeon B."/>
            <person name="Goodwin S."/>
            <person name="Spatafora J."/>
            <person name="Crous P."/>
            <person name="Grigoriev I."/>
        </authorList>
    </citation>
    <scope>NUCLEOTIDE SEQUENCE [LARGE SCALE GENOMIC DNA]</scope>
    <source>
        <strain evidence="3">CBS 304.66</strain>
    </source>
</reference>
<gene>
    <name evidence="2" type="ORF">CC78DRAFT_575296</name>
</gene>
<evidence type="ECO:0000256" key="1">
    <source>
        <dbReference type="SAM" id="MobiDB-lite"/>
    </source>
</evidence>
<comment type="caution">
    <text evidence="2">The sequence shown here is derived from an EMBL/GenBank/DDBJ whole genome shotgun (WGS) entry which is preliminary data.</text>
</comment>
<feature type="region of interest" description="Disordered" evidence="1">
    <location>
        <begin position="37"/>
        <end position="80"/>
    </location>
</feature>
<keyword evidence="3" id="KW-1185">Reference proteome</keyword>
<accession>A0A9P4N9P5</accession>
<dbReference type="AlphaFoldDB" id="A0A9P4N9P5"/>
<proteinExistence type="predicted"/>
<name>A0A9P4N9P5_9PLEO</name>
<evidence type="ECO:0000313" key="3">
    <source>
        <dbReference type="Proteomes" id="UP000800093"/>
    </source>
</evidence>
<organism evidence="2 3">
    <name type="scientific">Lojkania enalia</name>
    <dbReference type="NCBI Taxonomy" id="147567"/>
    <lineage>
        <taxon>Eukaryota</taxon>
        <taxon>Fungi</taxon>
        <taxon>Dikarya</taxon>
        <taxon>Ascomycota</taxon>
        <taxon>Pezizomycotina</taxon>
        <taxon>Dothideomycetes</taxon>
        <taxon>Pleosporomycetidae</taxon>
        <taxon>Pleosporales</taxon>
        <taxon>Pleosporales incertae sedis</taxon>
        <taxon>Lojkania</taxon>
    </lineage>
</organism>
<dbReference type="Proteomes" id="UP000800093">
    <property type="component" value="Unassembled WGS sequence"/>
</dbReference>
<protein>
    <submittedName>
        <fullName evidence="2">Uncharacterized protein</fullName>
    </submittedName>
</protein>